<dbReference type="CDD" id="cd06852">
    <property type="entry name" value="GT_MraY"/>
    <property type="match status" value="1"/>
</dbReference>
<feature type="transmembrane region" description="Helical" evidence="7">
    <location>
        <begin position="216"/>
        <end position="236"/>
    </location>
</feature>
<dbReference type="InterPro" id="IPR003524">
    <property type="entry name" value="PNAcMuramoyl-5peptid_Trfase"/>
</dbReference>
<feature type="transmembrane region" description="Helical" evidence="7">
    <location>
        <begin position="317"/>
        <end position="336"/>
    </location>
</feature>
<feature type="transmembrane region" description="Helical" evidence="7">
    <location>
        <begin position="67"/>
        <end position="88"/>
    </location>
</feature>
<dbReference type="RefSeq" id="WP_129718960.1">
    <property type="nucleotide sequence ID" value="NZ_PRLK01000010.1"/>
</dbReference>
<name>A0ABY0FJF9_9BACT</name>
<keyword evidence="7" id="KW-0131">Cell cycle</keyword>
<keyword evidence="7" id="KW-0133">Cell shape</keyword>
<dbReference type="HAMAP" id="MF_00038">
    <property type="entry name" value="MraY"/>
    <property type="match status" value="1"/>
</dbReference>
<evidence type="ECO:0000256" key="7">
    <source>
        <dbReference type="HAMAP-Rule" id="MF_00038"/>
    </source>
</evidence>
<comment type="pathway">
    <text evidence="7">Cell wall biogenesis; peptidoglycan biosynthesis.</text>
</comment>
<feature type="transmembrane region" description="Helical" evidence="7">
    <location>
        <begin position="94"/>
        <end position="117"/>
    </location>
</feature>
<sequence>MSGLTHQLIIAALFSLGGFILSMALTPIYTFFAYKYKFWKKQKTASVTGEKLKIVSKLHAKKIARNIPTMAGIIAVVAITILTFAFNLTREQTWLPLAGLIGGAAIGLIDDILNVWGTDRKNAGLRAPIKFAMIIFVGLVLGWFFWYKLGYTYVMIPFIGNINIGWLILPLFVFAVVATSNAVNISDGLDGLAGGLLMTSFGAFGIIALVQGQVNLGFFCFTVLGTLLAYVWFNIYPARFFMGDVGSFAWGTSLGVVAMLTNSLLLLPVIGFIFVVEGGSSAIQILSKKILHRKIFIAAPIHHHLEAKGWEETKITMRFWVVATVFAFIGIIMALVEYRIF</sequence>
<gene>
    <name evidence="7 9" type="primary">mraY</name>
    <name evidence="9" type="ORF">G6CMJM_00568</name>
</gene>
<feature type="transmembrane region" description="Helical" evidence="7">
    <location>
        <begin position="6"/>
        <end position="34"/>
    </location>
</feature>
<comment type="subcellular location">
    <subcellularLocation>
        <location evidence="7">Cell membrane</location>
        <topology evidence="7">Multi-pass membrane protein</topology>
    </subcellularLocation>
    <subcellularLocation>
        <location evidence="1">Membrane</location>
        <topology evidence="1">Multi-pass membrane protein</topology>
    </subcellularLocation>
</comment>
<dbReference type="Pfam" id="PF00953">
    <property type="entry name" value="Glycos_transf_4"/>
    <property type="match status" value="1"/>
</dbReference>
<feature type="transmembrane region" description="Helical" evidence="7">
    <location>
        <begin position="129"/>
        <end position="147"/>
    </location>
</feature>
<evidence type="ECO:0000256" key="1">
    <source>
        <dbReference type="ARBA" id="ARBA00004141"/>
    </source>
</evidence>
<dbReference type="EC" id="2.7.8.13" evidence="7 8"/>
<evidence type="ECO:0000256" key="6">
    <source>
        <dbReference type="ARBA" id="ARBA00023136"/>
    </source>
</evidence>
<comment type="cofactor">
    <cofactor evidence="7">
        <name>Mg(2+)</name>
        <dbReference type="ChEBI" id="CHEBI:18420"/>
    </cofactor>
</comment>
<comment type="caution">
    <text evidence="9">The sequence shown here is derived from an EMBL/GenBank/DDBJ whole genome shotgun (WGS) entry which is preliminary data.</text>
</comment>
<proteinExistence type="inferred from homology"/>
<evidence type="ECO:0000313" key="10">
    <source>
        <dbReference type="Proteomes" id="UP001190925"/>
    </source>
</evidence>
<evidence type="ECO:0000256" key="8">
    <source>
        <dbReference type="NCBIfam" id="TIGR00445"/>
    </source>
</evidence>
<evidence type="ECO:0000256" key="5">
    <source>
        <dbReference type="ARBA" id="ARBA00022989"/>
    </source>
</evidence>
<reference evidence="9 10" key="1">
    <citation type="journal article" date="2018" name="bioRxiv">
        <title>Evidence of independent acquisition and adaption of ultra-small bacteria to human hosts across the highly diverse yet reduced genomes of the phylum Saccharibacteria.</title>
        <authorList>
            <person name="McLean J.S."/>
            <person name="Bor B."/>
            <person name="To T.T."/>
            <person name="Liu Q."/>
            <person name="Kearns K.A."/>
            <person name="Solden L.M."/>
            <person name="Wrighton K.C."/>
            <person name="He X."/>
            <person name="Shi W."/>
        </authorList>
    </citation>
    <scope>NUCLEOTIDE SEQUENCE [LARGE SCALE GENOMIC DNA]</scope>
    <source>
        <strain evidence="9 10">TM7_CMJM_G6_1_HOT_870</strain>
    </source>
</reference>
<reference evidence="9 10" key="2">
    <citation type="journal article" date="2020" name="Cell Rep.">
        <title>Acquisition and Adaptation of Ultra-small Parasitic Reduced Genome Bacteria to Mammalian Hosts.</title>
        <authorList>
            <person name="McLean J.S."/>
            <person name="Bor B."/>
            <person name="Kerns K.A."/>
            <person name="Liu Q."/>
            <person name="To T.T."/>
            <person name="Solden L."/>
            <person name="Hendrickson E.L."/>
            <person name="Wrighton K."/>
            <person name="Shi W."/>
            <person name="He X."/>
        </authorList>
    </citation>
    <scope>NUCLEOTIDE SEQUENCE [LARGE SCALE GENOMIC DNA]</scope>
    <source>
        <strain evidence="9 10">TM7_CMJM_G6_1_HOT_870</strain>
    </source>
</reference>
<keyword evidence="7" id="KW-1003">Cell membrane</keyword>
<keyword evidence="7" id="KW-0961">Cell wall biogenesis/degradation</keyword>
<keyword evidence="7" id="KW-0460">Magnesium</keyword>
<protein>
    <recommendedName>
        <fullName evidence="7 8">Phospho-N-acetylmuramoyl-pentapeptide-transferase</fullName>
        <ecNumber evidence="7 8">2.7.8.13</ecNumber>
    </recommendedName>
    <alternativeName>
        <fullName evidence="7">UDP-MurNAc-pentapeptide phosphotransferase</fullName>
    </alternativeName>
</protein>
<keyword evidence="5 7" id="KW-1133">Transmembrane helix</keyword>
<keyword evidence="10" id="KW-1185">Reference proteome</keyword>
<dbReference type="NCBIfam" id="TIGR00445">
    <property type="entry name" value="mraY"/>
    <property type="match status" value="1"/>
</dbReference>
<comment type="catalytic activity">
    <reaction evidence="7">
        <text>UDP-N-acetyl-alpha-D-muramoyl-L-alanyl-gamma-D-glutamyl-meso-2,6-diaminopimeloyl-D-alanyl-D-alanine + di-trans,octa-cis-undecaprenyl phosphate = di-trans,octa-cis-undecaprenyl diphospho-N-acetyl-alpha-D-muramoyl-L-alanyl-D-glutamyl-meso-2,6-diaminopimeloyl-D-alanyl-D-alanine + UMP</text>
        <dbReference type="Rhea" id="RHEA:28386"/>
        <dbReference type="ChEBI" id="CHEBI:57865"/>
        <dbReference type="ChEBI" id="CHEBI:60392"/>
        <dbReference type="ChEBI" id="CHEBI:61386"/>
        <dbReference type="ChEBI" id="CHEBI:61387"/>
        <dbReference type="EC" id="2.7.8.13"/>
    </reaction>
</comment>
<keyword evidence="6 7" id="KW-0472">Membrane</keyword>
<keyword evidence="7" id="KW-0573">Peptidoglycan synthesis</keyword>
<keyword evidence="7" id="KW-0479">Metal-binding</keyword>
<accession>A0ABY0FJF9</accession>
<dbReference type="Proteomes" id="UP001190925">
    <property type="component" value="Unassembled WGS sequence"/>
</dbReference>
<keyword evidence="4 7" id="KW-0812">Transmembrane</keyword>
<dbReference type="GO" id="GO:0016740">
    <property type="term" value="F:transferase activity"/>
    <property type="evidence" value="ECO:0007669"/>
    <property type="project" value="UniProtKB-KW"/>
</dbReference>
<evidence type="ECO:0000256" key="4">
    <source>
        <dbReference type="ARBA" id="ARBA00022692"/>
    </source>
</evidence>
<feature type="transmembrane region" description="Helical" evidence="7">
    <location>
        <begin position="153"/>
        <end position="177"/>
    </location>
</feature>
<keyword evidence="7" id="KW-0132">Cell division</keyword>
<dbReference type="EMBL" id="PRLK01000010">
    <property type="protein sequence ID" value="RYC72361.1"/>
    <property type="molecule type" value="Genomic_DNA"/>
</dbReference>
<comment type="similarity">
    <text evidence="2 7">Belongs to the glycosyltransferase 4 family. MraY subfamily.</text>
</comment>
<dbReference type="PANTHER" id="PTHR22926">
    <property type="entry name" value="PHOSPHO-N-ACETYLMURAMOYL-PENTAPEPTIDE-TRANSFERASE"/>
    <property type="match status" value="1"/>
</dbReference>
<dbReference type="PROSITE" id="PS01348">
    <property type="entry name" value="MRAY_2"/>
    <property type="match status" value="1"/>
</dbReference>
<feature type="transmembrane region" description="Helical" evidence="7">
    <location>
        <begin position="189"/>
        <end position="210"/>
    </location>
</feature>
<keyword evidence="3 7" id="KW-0808">Transferase</keyword>
<dbReference type="InterPro" id="IPR000715">
    <property type="entry name" value="Glycosyl_transferase_4"/>
</dbReference>
<dbReference type="PANTHER" id="PTHR22926:SF5">
    <property type="entry name" value="PHOSPHO-N-ACETYLMURAMOYL-PENTAPEPTIDE-TRANSFERASE HOMOLOG"/>
    <property type="match status" value="1"/>
</dbReference>
<comment type="function">
    <text evidence="7">Catalyzes the initial step of the lipid cycle reactions in the biosynthesis of the cell wall peptidoglycan: transfers peptidoglycan precursor phospho-MurNAc-pentapeptide from UDP-MurNAc-pentapeptide onto the lipid carrier undecaprenyl phosphate, yielding undecaprenyl-pyrophosphoryl-MurNAc-pentapeptide, known as lipid I.</text>
</comment>
<dbReference type="InterPro" id="IPR018480">
    <property type="entry name" value="PNAcMuramoyl-5peptid_Trfase_CS"/>
</dbReference>
<organism evidence="9 10">
    <name type="scientific">Candidatus Nanogingivalis gingivitcus</name>
    <dbReference type="NCBI Taxonomy" id="2171992"/>
    <lineage>
        <taxon>Bacteria</taxon>
        <taxon>Candidatus Saccharimonadota</taxon>
        <taxon>Candidatus Nanosyncoccalia</taxon>
        <taxon>Candidatus Nanogingivales</taxon>
        <taxon>Candidatus Nanogingivalaceae</taxon>
        <taxon>Candidatus Nanogingivalis</taxon>
    </lineage>
</organism>
<evidence type="ECO:0000256" key="3">
    <source>
        <dbReference type="ARBA" id="ARBA00022679"/>
    </source>
</evidence>
<evidence type="ECO:0000313" key="9">
    <source>
        <dbReference type="EMBL" id="RYC72361.1"/>
    </source>
</evidence>
<evidence type="ECO:0000256" key="2">
    <source>
        <dbReference type="ARBA" id="ARBA00005583"/>
    </source>
</evidence>
<feature type="transmembrane region" description="Helical" evidence="7">
    <location>
        <begin position="248"/>
        <end position="276"/>
    </location>
</feature>